<dbReference type="GO" id="GO:0003824">
    <property type="term" value="F:catalytic activity"/>
    <property type="evidence" value="ECO:0007669"/>
    <property type="project" value="UniProtKB-ARBA"/>
</dbReference>
<proteinExistence type="predicted"/>
<keyword evidence="2" id="KW-1185">Reference proteome</keyword>
<dbReference type="InterPro" id="IPR029045">
    <property type="entry name" value="ClpP/crotonase-like_dom_sf"/>
</dbReference>
<sequence length="266" mass="29294">MIEWGLSMKFEEYANKYDNIRMSRVDGILEVVFHTDGGPLQWGHFGGAHTQFADAFADIARDPENRIVIMAGTGDVFSGPPASEDEPFPGDAQTWDEIFRTGTQLTTSLLNIDALVISCINGPAYRHPEVALLADIVLAADGATIVDSAHFPNRVTPGDGMNLVMPLLMGYNRGRYFLLTGQTLDAREAHSLGLVNEVMPREDLMPRARELAAQLNRQNSLVIRYTRRLFTHPLKRAVHDVLGYGLALEGLAYIDERARVAAGQGS</sequence>
<dbReference type="CDD" id="cd06558">
    <property type="entry name" value="crotonase-like"/>
    <property type="match status" value="1"/>
</dbReference>
<comment type="caution">
    <text evidence="1">The sequence shown here is derived from an EMBL/GenBank/DDBJ whole genome shotgun (WGS) entry which is preliminary data.</text>
</comment>
<dbReference type="AlphaFoldDB" id="A0A8J3M0H9"/>
<dbReference type="Gene3D" id="3.90.226.10">
    <property type="entry name" value="2-enoyl-CoA Hydratase, Chain A, domain 1"/>
    <property type="match status" value="1"/>
</dbReference>
<dbReference type="EMBL" id="BONU01000085">
    <property type="protein sequence ID" value="GIG76810.1"/>
    <property type="molecule type" value="Genomic_DNA"/>
</dbReference>
<gene>
    <name evidence="1" type="ORF">Pfl04_52140</name>
</gene>
<evidence type="ECO:0000313" key="1">
    <source>
        <dbReference type="EMBL" id="GIG76810.1"/>
    </source>
</evidence>
<dbReference type="SUPFAM" id="SSF52096">
    <property type="entry name" value="ClpP/crotonase"/>
    <property type="match status" value="1"/>
</dbReference>
<organism evidence="1 2">
    <name type="scientific">Planosporangium flavigriseum</name>
    <dbReference type="NCBI Taxonomy" id="373681"/>
    <lineage>
        <taxon>Bacteria</taxon>
        <taxon>Bacillati</taxon>
        <taxon>Actinomycetota</taxon>
        <taxon>Actinomycetes</taxon>
        <taxon>Micromonosporales</taxon>
        <taxon>Micromonosporaceae</taxon>
        <taxon>Planosporangium</taxon>
    </lineage>
</organism>
<name>A0A8J3M0H9_9ACTN</name>
<dbReference type="PANTHER" id="PTHR43459:SF3">
    <property type="entry name" value="ENOYL-COA HYDRATASE ECHA15 (ENOYL HYDRASE) (UNSATURATED ACYL-COA HYDRATASE) (CROTONASE)-RELATED"/>
    <property type="match status" value="1"/>
</dbReference>
<reference evidence="1" key="1">
    <citation type="submission" date="2021-01" db="EMBL/GenBank/DDBJ databases">
        <title>Whole genome shotgun sequence of Planosporangium flavigriseum NBRC 105377.</title>
        <authorList>
            <person name="Komaki H."/>
            <person name="Tamura T."/>
        </authorList>
    </citation>
    <scope>NUCLEOTIDE SEQUENCE</scope>
    <source>
        <strain evidence="1">NBRC 105377</strain>
    </source>
</reference>
<dbReference type="Pfam" id="PF00378">
    <property type="entry name" value="ECH_1"/>
    <property type="match status" value="1"/>
</dbReference>
<dbReference type="Proteomes" id="UP000653674">
    <property type="component" value="Unassembled WGS sequence"/>
</dbReference>
<accession>A0A8J3M0H9</accession>
<dbReference type="InterPro" id="IPR001753">
    <property type="entry name" value="Enoyl-CoA_hydra/iso"/>
</dbReference>
<dbReference type="PANTHER" id="PTHR43459">
    <property type="entry name" value="ENOYL-COA HYDRATASE"/>
    <property type="match status" value="1"/>
</dbReference>
<protein>
    <submittedName>
        <fullName evidence="1">Crotonase</fullName>
    </submittedName>
</protein>
<evidence type="ECO:0000313" key="2">
    <source>
        <dbReference type="Proteomes" id="UP000653674"/>
    </source>
</evidence>